<dbReference type="InterPro" id="IPR009057">
    <property type="entry name" value="Homeodomain-like_sf"/>
</dbReference>
<dbReference type="InterPro" id="IPR036388">
    <property type="entry name" value="WH-like_DNA-bd_sf"/>
</dbReference>
<feature type="compositionally biased region" description="Basic and acidic residues" evidence="1">
    <location>
        <begin position="63"/>
        <end position="76"/>
    </location>
</feature>
<name>A0ABP8EFH2_9MICO</name>
<dbReference type="RefSeq" id="WP_236865268.1">
    <property type="nucleotide sequence ID" value="NZ_BAABAZ010000003.1"/>
</dbReference>
<comment type="caution">
    <text evidence="2">The sequence shown here is derived from an EMBL/GenBank/DDBJ whole genome shotgun (WGS) entry which is preliminary data.</text>
</comment>
<sequence length="76" mass="8558">MPRQYSSQCRTRALALLDEGRSLTELAKRLGIAPATLYRWHQQALINAGERPGTTSAEAAELADARRRTRHLEEEP</sequence>
<feature type="region of interest" description="Disordered" evidence="1">
    <location>
        <begin position="49"/>
        <end position="76"/>
    </location>
</feature>
<dbReference type="EMBL" id="BAABAZ010000003">
    <property type="protein sequence ID" value="GAA4282731.1"/>
    <property type="molecule type" value="Genomic_DNA"/>
</dbReference>
<evidence type="ECO:0000256" key="1">
    <source>
        <dbReference type="SAM" id="MobiDB-lite"/>
    </source>
</evidence>
<dbReference type="Gene3D" id="1.10.10.10">
    <property type="entry name" value="Winged helix-like DNA-binding domain superfamily/Winged helix DNA-binding domain"/>
    <property type="match status" value="1"/>
</dbReference>
<proteinExistence type="predicted"/>
<dbReference type="InterPro" id="IPR002514">
    <property type="entry name" value="Transposase_8"/>
</dbReference>
<accession>A0ABP8EFH2</accession>
<keyword evidence="3" id="KW-1185">Reference proteome</keyword>
<dbReference type="SUPFAM" id="SSF46689">
    <property type="entry name" value="Homeodomain-like"/>
    <property type="match status" value="1"/>
</dbReference>
<evidence type="ECO:0008006" key="4">
    <source>
        <dbReference type="Google" id="ProtNLM"/>
    </source>
</evidence>
<gene>
    <name evidence="2" type="ORF">GCM10022261_02620</name>
</gene>
<dbReference type="Pfam" id="PF01527">
    <property type="entry name" value="HTH_Tnp_1"/>
    <property type="match status" value="1"/>
</dbReference>
<organism evidence="2 3">
    <name type="scientific">Brevibacterium daeguense</name>
    <dbReference type="NCBI Taxonomy" id="909936"/>
    <lineage>
        <taxon>Bacteria</taxon>
        <taxon>Bacillati</taxon>
        <taxon>Actinomycetota</taxon>
        <taxon>Actinomycetes</taxon>
        <taxon>Micrococcales</taxon>
        <taxon>Brevibacteriaceae</taxon>
        <taxon>Brevibacterium</taxon>
    </lineage>
</organism>
<evidence type="ECO:0000313" key="2">
    <source>
        <dbReference type="EMBL" id="GAA4282731.1"/>
    </source>
</evidence>
<reference evidence="3" key="1">
    <citation type="journal article" date="2019" name="Int. J. Syst. Evol. Microbiol.">
        <title>The Global Catalogue of Microorganisms (GCM) 10K type strain sequencing project: providing services to taxonomists for standard genome sequencing and annotation.</title>
        <authorList>
            <consortium name="The Broad Institute Genomics Platform"/>
            <consortium name="The Broad Institute Genome Sequencing Center for Infectious Disease"/>
            <person name="Wu L."/>
            <person name="Ma J."/>
        </authorList>
    </citation>
    <scope>NUCLEOTIDE SEQUENCE [LARGE SCALE GENOMIC DNA]</scope>
    <source>
        <strain evidence="3">JCM 17458</strain>
    </source>
</reference>
<dbReference type="Proteomes" id="UP001501586">
    <property type="component" value="Unassembled WGS sequence"/>
</dbReference>
<protein>
    <recommendedName>
        <fullName evidence="4">Transposase</fullName>
    </recommendedName>
</protein>
<evidence type="ECO:0000313" key="3">
    <source>
        <dbReference type="Proteomes" id="UP001501586"/>
    </source>
</evidence>